<dbReference type="CDD" id="cd01949">
    <property type="entry name" value="GGDEF"/>
    <property type="match status" value="1"/>
</dbReference>
<dbReference type="Gene3D" id="3.20.20.450">
    <property type="entry name" value="EAL domain"/>
    <property type="match status" value="1"/>
</dbReference>
<dbReference type="PROSITE" id="PS50883">
    <property type="entry name" value="EAL"/>
    <property type="match status" value="1"/>
</dbReference>
<dbReference type="InterPro" id="IPR050706">
    <property type="entry name" value="Cyclic-di-GMP_PDE-like"/>
</dbReference>
<dbReference type="PROSITE" id="PS50887">
    <property type="entry name" value="GGDEF"/>
    <property type="match status" value="1"/>
</dbReference>
<evidence type="ECO:0000313" key="6">
    <source>
        <dbReference type="Proteomes" id="UP001501676"/>
    </source>
</evidence>
<evidence type="ECO:0000259" key="4">
    <source>
        <dbReference type="PROSITE" id="PS50887"/>
    </source>
</evidence>
<reference evidence="6" key="1">
    <citation type="journal article" date="2019" name="Int. J. Syst. Evol. Microbiol.">
        <title>The Global Catalogue of Microorganisms (GCM) 10K type strain sequencing project: providing services to taxonomists for standard genome sequencing and annotation.</title>
        <authorList>
            <consortium name="The Broad Institute Genomics Platform"/>
            <consortium name="The Broad Institute Genome Sequencing Center for Infectious Disease"/>
            <person name="Wu L."/>
            <person name="Ma J."/>
        </authorList>
    </citation>
    <scope>NUCLEOTIDE SEQUENCE [LARGE SCALE GENOMIC DNA]</scope>
    <source>
        <strain evidence="6">JCM 9458</strain>
    </source>
</reference>
<accession>A0ABP6TB69</accession>
<evidence type="ECO:0008006" key="7">
    <source>
        <dbReference type="Google" id="ProtNLM"/>
    </source>
</evidence>
<dbReference type="SUPFAM" id="SSF55073">
    <property type="entry name" value="Nucleotide cyclase"/>
    <property type="match status" value="1"/>
</dbReference>
<feature type="region of interest" description="Disordered" evidence="1">
    <location>
        <begin position="1"/>
        <end position="23"/>
    </location>
</feature>
<dbReference type="RefSeq" id="WP_345733571.1">
    <property type="nucleotide sequence ID" value="NZ_BAAAYN010000075.1"/>
</dbReference>
<dbReference type="Proteomes" id="UP001501676">
    <property type="component" value="Unassembled WGS sequence"/>
</dbReference>
<dbReference type="PANTHER" id="PTHR33121:SF70">
    <property type="entry name" value="SIGNALING PROTEIN YKOW"/>
    <property type="match status" value="1"/>
</dbReference>
<feature type="domain" description="GGDEF" evidence="4">
    <location>
        <begin position="222"/>
        <end position="342"/>
    </location>
</feature>
<feature type="domain" description="EAL" evidence="3">
    <location>
        <begin position="343"/>
        <end position="595"/>
    </location>
</feature>
<dbReference type="Gene3D" id="3.30.70.270">
    <property type="match status" value="1"/>
</dbReference>
<feature type="transmembrane region" description="Helical" evidence="2">
    <location>
        <begin position="32"/>
        <end position="54"/>
    </location>
</feature>
<dbReference type="EMBL" id="BAAAYN010000075">
    <property type="protein sequence ID" value="GAA3398025.1"/>
    <property type="molecule type" value="Genomic_DNA"/>
</dbReference>
<keyword evidence="2" id="KW-0472">Membrane</keyword>
<feature type="transmembrane region" description="Helical" evidence="2">
    <location>
        <begin position="167"/>
        <end position="186"/>
    </location>
</feature>
<organism evidence="5 6">
    <name type="scientific">Cryptosporangium minutisporangium</name>
    <dbReference type="NCBI Taxonomy" id="113569"/>
    <lineage>
        <taxon>Bacteria</taxon>
        <taxon>Bacillati</taxon>
        <taxon>Actinomycetota</taxon>
        <taxon>Actinomycetes</taxon>
        <taxon>Cryptosporangiales</taxon>
        <taxon>Cryptosporangiaceae</taxon>
        <taxon>Cryptosporangium</taxon>
    </lineage>
</organism>
<feature type="transmembrane region" description="Helical" evidence="2">
    <location>
        <begin position="143"/>
        <end position="160"/>
    </location>
</feature>
<sequence>MATDPSRAGADRRTPFRSRQGVRSSVIATGPAMARTAAACYVTGGVLGFLVALVSPVDEIRHDTTLRVIAVVSLGAVIAGVGVGLFGSRLPRSAFFGLVLLSIGLIGFEVWLQRGHPEAIAIASLLVAVSMYAFFFFDWAAGLVAEALIVGLIVVAKLGWDTLPWGVVVVLIGLNLLIALITGSLVRAAAEADVDGLTGLPNRRGFDHLLQEALTDAERTGGPLSVAVVDLDGFTRVNERQGRPEGDRWLRTFARDWVVQAGPGAVMARHGSDDFALLCPGTTCSELTAQLEAFRETQPEFSAGVAAWQVGDTPSLLGSRAEIALYEAKCSGGGRTFSSGDASGESWLMLSSALANGEFTVAYQPIVQSVTGAVTGAEALLRWNRPGSGPVSPVEFIPLAESTGFISTLDHWVLETACREAATWPRNVPAKVTVNVSGRELHQPDYYQQVVDVLIRTGLPPQRLVLEVTESTMEADSPVALDALRRLRADGVRIAIDDFGTGYSSLSRLHHLPADILKIDRSFTASIGPHDAGAPLIAAITGLAHALGLTTVAEGVEHRYQADVLARHGCDENQGWLHGRPDAPALIHAALAAQARRSAVTFEQHTGVR</sequence>
<evidence type="ECO:0000256" key="2">
    <source>
        <dbReference type="SAM" id="Phobius"/>
    </source>
</evidence>
<protein>
    <recommendedName>
        <fullName evidence="7">Bifunctional diguanylate cyclase/phosphodiesterase</fullName>
    </recommendedName>
</protein>
<dbReference type="CDD" id="cd01948">
    <property type="entry name" value="EAL"/>
    <property type="match status" value="1"/>
</dbReference>
<dbReference type="InterPro" id="IPR035919">
    <property type="entry name" value="EAL_sf"/>
</dbReference>
<keyword evidence="2" id="KW-0812">Transmembrane</keyword>
<feature type="transmembrane region" description="Helical" evidence="2">
    <location>
        <begin position="119"/>
        <end position="137"/>
    </location>
</feature>
<dbReference type="Pfam" id="PF00990">
    <property type="entry name" value="GGDEF"/>
    <property type="match status" value="1"/>
</dbReference>
<evidence type="ECO:0000313" key="5">
    <source>
        <dbReference type="EMBL" id="GAA3398025.1"/>
    </source>
</evidence>
<keyword evidence="6" id="KW-1185">Reference proteome</keyword>
<dbReference type="InterPro" id="IPR029787">
    <property type="entry name" value="Nucleotide_cyclase"/>
</dbReference>
<proteinExistence type="predicted"/>
<comment type="caution">
    <text evidence="5">The sequence shown here is derived from an EMBL/GenBank/DDBJ whole genome shotgun (WGS) entry which is preliminary data.</text>
</comment>
<feature type="transmembrane region" description="Helical" evidence="2">
    <location>
        <begin position="93"/>
        <end position="112"/>
    </location>
</feature>
<dbReference type="SMART" id="SM00267">
    <property type="entry name" value="GGDEF"/>
    <property type="match status" value="1"/>
</dbReference>
<feature type="transmembrane region" description="Helical" evidence="2">
    <location>
        <begin position="66"/>
        <end position="87"/>
    </location>
</feature>
<dbReference type="SMART" id="SM00052">
    <property type="entry name" value="EAL"/>
    <property type="match status" value="1"/>
</dbReference>
<dbReference type="NCBIfam" id="TIGR00254">
    <property type="entry name" value="GGDEF"/>
    <property type="match status" value="1"/>
</dbReference>
<dbReference type="SUPFAM" id="SSF141868">
    <property type="entry name" value="EAL domain-like"/>
    <property type="match status" value="1"/>
</dbReference>
<name>A0ABP6TB69_9ACTN</name>
<dbReference type="PANTHER" id="PTHR33121">
    <property type="entry name" value="CYCLIC DI-GMP PHOSPHODIESTERASE PDEF"/>
    <property type="match status" value="1"/>
</dbReference>
<keyword evidence="2" id="KW-1133">Transmembrane helix</keyword>
<dbReference type="InterPro" id="IPR001633">
    <property type="entry name" value="EAL_dom"/>
</dbReference>
<evidence type="ECO:0000256" key="1">
    <source>
        <dbReference type="SAM" id="MobiDB-lite"/>
    </source>
</evidence>
<evidence type="ECO:0000259" key="3">
    <source>
        <dbReference type="PROSITE" id="PS50883"/>
    </source>
</evidence>
<dbReference type="InterPro" id="IPR000160">
    <property type="entry name" value="GGDEF_dom"/>
</dbReference>
<dbReference type="Pfam" id="PF00563">
    <property type="entry name" value="EAL"/>
    <property type="match status" value="1"/>
</dbReference>
<dbReference type="InterPro" id="IPR043128">
    <property type="entry name" value="Rev_trsase/Diguanyl_cyclase"/>
</dbReference>
<gene>
    <name evidence="5" type="ORF">GCM10020369_80210</name>
</gene>